<evidence type="ECO:0000259" key="3">
    <source>
        <dbReference type="Pfam" id="PF00288"/>
    </source>
</evidence>
<reference evidence="4" key="1">
    <citation type="submission" date="2018-05" db="EMBL/GenBank/DDBJ databases">
        <authorList>
            <person name="Lanie J.A."/>
            <person name="Ng W.-L."/>
            <person name="Kazmierczak K.M."/>
            <person name="Andrzejewski T.M."/>
            <person name="Davidsen T.M."/>
            <person name="Wayne K.J."/>
            <person name="Tettelin H."/>
            <person name="Glass J.I."/>
            <person name="Rusch D."/>
            <person name="Podicherti R."/>
            <person name="Tsui H.-C.T."/>
            <person name="Winkler M.E."/>
        </authorList>
    </citation>
    <scope>NUCLEOTIDE SEQUENCE</scope>
</reference>
<dbReference type="InterPro" id="IPR001174">
    <property type="entry name" value="HddA/FKP"/>
</dbReference>
<keyword evidence="1" id="KW-0808">Transferase</keyword>
<protein>
    <recommendedName>
        <fullName evidence="3">GHMP kinase N-terminal domain-containing protein</fullName>
    </recommendedName>
</protein>
<dbReference type="InterPro" id="IPR052203">
    <property type="entry name" value="GHMP_Kinase-Related"/>
</dbReference>
<accession>A0A381NID9</accession>
<name>A0A381NID9_9ZZZZ</name>
<dbReference type="GO" id="GO:0050201">
    <property type="term" value="F:fucokinase activity"/>
    <property type="evidence" value="ECO:0007669"/>
    <property type="project" value="TreeGrafter"/>
</dbReference>
<dbReference type="Gene3D" id="3.30.230.120">
    <property type="match status" value="1"/>
</dbReference>
<dbReference type="GO" id="GO:0005524">
    <property type="term" value="F:ATP binding"/>
    <property type="evidence" value="ECO:0007669"/>
    <property type="project" value="InterPro"/>
</dbReference>
<dbReference type="InterPro" id="IPR006204">
    <property type="entry name" value="GHMP_kinase_N_dom"/>
</dbReference>
<evidence type="ECO:0000256" key="2">
    <source>
        <dbReference type="ARBA" id="ARBA00022777"/>
    </source>
</evidence>
<sequence>LIKSSAPTRIDLAGGTLDIWPLNLFFGNAPTLNAAIDLYATAELMPRKDKRIVLRSHDLELEDSFSSLNVLPEKHPLELLTRTVKFYAPKSGLEISTNCQAPQGSGIGGSSALSIALHGALNKFVGTRYNKQEMIEIARNIETQVIGVPAGCQDYFPAMFGGVRSVNPGLVGIDTETLPVKPKELSQHVVLCYTGKPRNSGIN</sequence>
<dbReference type="PANTHER" id="PTHR32463">
    <property type="entry name" value="L-FUCOSE KINASE"/>
    <property type="match status" value="1"/>
</dbReference>
<keyword evidence="2" id="KW-0418">Kinase</keyword>
<dbReference type="PANTHER" id="PTHR32463:SF0">
    <property type="entry name" value="L-FUCOSE KINASE"/>
    <property type="match status" value="1"/>
</dbReference>
<gene>
    <name evidence="4" type="ORF">METZ01_LOCUS7210</name>
</gene>
<dbReference type="PRINTS" id="PR00960">
    <property type="entry name" value="LMBPPROTEIN"/>
</dbReference>
<dbReference type="InterPro" id="IPR020568">
    <property type="entry name" value="Ribosomal_Su5_D2-typ_SF"/>
</dbReference>
<proteinExistence type="predicted"/>
<evidence type="ECO:0000313" key="4">
    <source>
        <dbReference type="EMBL" id="SUZ54356.1"/>
    </source>
</evidence>
<organism evidence="4">
    <name type="scientific">marine metagenome</name>
    <dbReference type="NCBI Taxonomy" id="408172"/>
    <lineage>
        <taxon>unclassified sequences</taxon>
        <taxon>metagenomes</taxon>
        <taxon>ecological metagenomes</taxon>
    </lineage>
</organism>
<dbReference type="EMBL" id="UINC01000383">
    <property type="protein sequence ID" value="SUZ54356.1"/>
    <property type="molecule type" value="Genomic_DNA"/>
</dbReference>
<dbReference type="GO" id="GO:0042352">
    <property type="term" value="P:GDP-L-fucose salvage"/>
    <property type="evidence" value="ECO:0007669"/>
    <property type="project" value="TreeGrafter"/>
</dbReference>
<feature type="non-terminal residue" evidence="4">
    <location>
        <position position="1"/>
    </location>
</feature>
<dbReference type="Pfam" id="PF00288">
    <property type="entry name" value="GHMP_kinases_N"/>
    <property type="match status" value="1"/>
</dbReference>
<dbReference type="SUPFAM" id="SSF54211">
    <property type="entry name" value="Ribosomal protein S5 domain 2-like"/>
    <property type="match status" value="1"/>
</dbReference>
<evidence type="ECO:0000256" key="1">
    <source>
        <dbReference type="ARBA" id="ARBA00022679"/>
    </source>
</evidence>
<feature type="non-terminal residue" evidence="4">
    <location>
        <position position="203"/>
    </location>
</feature>
<feature type="domain" description="GHMP kinase N-terminal" evidence="3">
    <location>
        <begin position="80"/>
        <end position="162"/>
    </location>
</feature>
<dbReference type="AlphaFoldDB" id="A0A381NID9"/>